<evidence type="ECO:0000313" key="3">
    <source>
        <dbReference type="EMBL" id="SDC86042.1"/>
    </source>
</evidence>
<reference evidence="4" key="1">
    <citation type="submission" date="2016-10" db="EMBL/GenBank/DDBJ databases">
        <authorList>
            <person name="Varghese N."/>
            <person name="Submissions S."/>
        </authorList>
    </citation>
    <scope>NUCLEOTIDE SEQUENCE [LARGE SCALE GENOMIC DNA]</scope>
    <source>
        <strain evidence="4">IBRC-M 10403</strain>
    </source>
</reference>
<keyword evidence="2" id="KW-1133">Transmembrane helix</keyword>
<dbReference type="RefSeq" id="WP_091450107.1">
    <property type="nucleotide sequence ID" value="NZ_FMZZ01000005.1"/>
</dbReference>
<evidence type="ECO:0000256" key="2">
    <source>
        <dbReference type="SAM" id="Phobius"/>
    </source>
</evidence>
<dbReference type="STRING" id="1271860.SAMN05216174_10532"/>
<organism evidence="3 4">
    <name type="scientific">Actinokineospora iranica</name>
    <dbReference type="NCBI Taxonomy" id="1271860"/>
    <lineage>
        <taxon>Bacteria</taxon>
        <taxon>Bacillati</taxon>
        <taxon>Actinomycetota</taxon>
        <taxon>Actinomycetes</taxon>
        <taxon>Pseudonocardiales</taxon>
        <taxon>Pseudonocardiaceae</taxon>
        <taxon>Actinokineospora</taxon>
    </lineage>
</organism>
<sequence length="196" mass="19914">MTGAGNPQRKGFSELGPVWISAIAALLVAMTGAGFFVGKASETQAKPTTVTVTASAAPAPPSASGAAAATTPPTTTTSAKTTEPGVRFSGELVWGKFSLDFTEPRPLNNAQISGLSGNNLYSDGGGSVVEWKTDSTPTKDECARVAKANGSNQANGLVKGSRVCGLTPEGRVFRIDVEAVGSGGIVSQVTVWENTP</sequence>
<accession>A0A1G6Q0Q0</accession>
<dbReference type="AlphaFoldDB" id="A0A1G6Q0Q0"/>
<keyword evidence="2" id="KW-0472">Membrane</keyword>
<keyword evidence="4" id="KW-1185">Reference proteome</keyword>
<evidence type="ECO:0000313" key="4">
    <source>
        <dbReference type="Proteomes" id="UP000199501"/>
    </source>
</evidence>
<proteinExistence type="predicted"/>
<gene>
    <name evidence="3" type="ORF">SAMN05216174_10532</name>
</gene>
<feature type="region of interest" description="Disordered" evidence="1">
    <location>
        <begin position="51"/>
        <end position="82"/>
    </location>
</feature>
<dbReference type="OrthoDB" id="3557315at2"/>
<dbReference type="EMBL" id="FMZZ01000005">
    <property type="protein sequence ID" value="SDC86042.1"/>
    <property type="molecule type" value="Genomic_DNA"/>
</dbReference>
<name>A0A1G6Q0Q0_9PSEU</name>
<evidence type="ECO:0000256" key="1">
    <source>
        <dbReference type="SAM" id="MobiDB-lite"/>
    </source>
</evidence>
<dbReference type="Proteomes" id="UP000199501">
    <property type="component" value="Unassembled WGS sequence"/>
</dbReference>
<protein>
    <submittedName>
        <fullName evidence="3">Uncharacterized protein</fullName>
    </submittedName>
</protein>
<feature type="transmembrane region" description="Helical" evidence="2">
    <location>
        <begin position="18"/>
        <end position="37"/>
    </location>
</feature>
<keyword evidence="2" id="KW-0812">Transmembrane</keyword>